<evidence type="ECO:0000313" key="2">
    <source>
        <dbReference type="EMBL" id="PKI62707.1"/>
    </source>
</evidence>
<evidence type="ECO:0000256" key="1">
    <source>
        <dbReference type="SAM" id="MobiDB-lite"/>
    </source>
</evidence>
<keyword evidence="3" id="KW-1185">Reference proteome</keyword>
<feature type="region of interest" description="Disordered" evidence="1">
    <location>
        <begin position="206"/>
        <end position="235"/>
    </location>
</feature>
<dbReference type="Proteomes" id="UP000233551">
    <property type="component" value="Unassembled WGS sequence"/>
</dbReference>
<proteinExistence type="predicted"/>
<sequence length="280" mass="31829">MGGADVKFIEYCWGAGCAGLTALTATSFPLLPLDDPCAISFVLNSKRVGGVSAQYWYWSMNFRERSAHVGISSAFSDMNQSRADPDRLSWNEWMTNSSWRRGQDLIRSEECHRWKGDGCGGRWWWKGDGKWVGRGRVRHWRCGSISVFRNLGWRNPRRWVELEDARFGPLSRANSSAMLVVMLAANWLTMPSSVAMRAWSSEADDVSETRKRGAPEDIGGGRCIEGAPEYTGSTPHGSRRWWSMHRGRLRMCRGRWIDFLGDIDAVFFHHPDTLTSWVSV</sequence>
<reference evidence="2 3" key="1">
    <citation type="submission" date="2017-11" db="EMBL/GenBank/DDBJ databases">
        <title>De-novo sequencing of pomegranate (Punica granatum L.) genome.</title>
        <authorList>
            <person name="Akparov Z."/>
            <person name="Amiraslanov A."/>
            <person name="Hajiyeva S."/>
            <person name="Abbasov M."/>
            <person name="Kaur K."/>
            <person name="Hamwieh A."/>
            <person name="Solovyev V."/>
            <person name="Salamov A."/>
            <person name="Braich B."/>
            <person name="Kosarev P."/>
            <person name="Mahmoud A."/>
            <person name="Hajiyev E."/>
            <person name="Babayeva S."/>
            <person name="Izzatullayeva V."/>
            <person name="Mammadov A."/>
            <person name="Mammadov A."/>
            <person name="Sharifova S."/>
            <person name="Ojaghi J."/>
            <person name="Eynullazada K."/>
            <person name="Bayramov B."/>
            <person name="Abdulazimova A."/>
            <person name="Shahmuradov I."/>
        </authorList>
    </citation>
    <scope>NUCLEOTIDE SEQUENCE [LARGE SCALE GENOMIC DNA]</scope>
    <source>
        <strain evidence="3">cv. AG2017</strain>
        <tissue evidence="2">Leaf</tissue>
    </source>
</reference>
<protein>
    <submittedName>
        <fullName evidence="2">Uncharacterized protein</fullName>
    </submittedName>
</protein>
<dbReference type="AlphaFoldDB" id="A0A2I0K2C0"/>
<organism evidence="2 3">
    <name type="scientific">Punica granatum</name>
    <name type="common">Pomegranate</name>
    <dbReference type="NCBI Taxonomy" id="22663"/>
    <lineage>
        <taxon>Eukaryota</taxon>
        <taxon>Viridiplantae</taxon>
        <taxon>Streptophyta</taxon>
        <taxon>Embryophyta</taxon>
        <taxon>Tracheophyta</taxon>
        <taxon>Spermatophyta</taxon>
        <taxon>Magnoliopsida</taxon>
        <taxon>eudicotyledons</taxon>
        <taxon>Gunneridae</taxon>
        <taxon>Pentapetalae</taxon>
        <taxon>rosids</taxon>
        <taxon>malvids</taxon>
        <taxon>Myrtales</taxon>
        <taxon>Lythraceae</taxon>
        <taxon>Punica</taxon>
    </lineage>
</organism>
<accession>A0A2I0K2C0</accession>
<gene>
    <name evidence="2" type="ORF">CRG98_016902</name>
</gene>
<name>A0A2I0K2C0_PUNGR</name>
<dbReference type="EMBL" id="PGOL01000952">
    <property type="protein sequence ID" value="PKI62707.1"/>
    <property type="molecule type" value="Genomic_DNA"/>
</dbReference>
<evidence type="ECO:0000313" key="3">
    <source>
        <dbReference type="Proteomes" id="UP000233551"/>
    </source>
</evidence>
<comment type="caution">
    <text evidence="2">The sequence shown here is derived from an EMBL/GenBank/DDBJ whole genome shotgun (WGS) entry which is preliminary data.</text>
</comment>